<dbReference type="InterPro" id="IPR046064">
    <property type="entry name" value="DUF6022"/>
</dbReference>
<keyword evidence="2" id="KW-1185">Reference proteome</keyword>
<dbReference type="RefSeq" id="WP_232187704.1">
    <property type="nucleotide sequence ID" value="NZ_JAIOAP010000014.1"/>
</dbReference>
<comment type="caution">
    <text evidence="1">The sequence shown here is derived from an EMBL/GenBank/DDBJ whole genome shotgun (WGS) entry which is preliminary data.</text>
</comment>
<sequence>MKTLQQFLAGKPEVTIHTLVKFMNQQLSEIWENVLQENKAELTQMFAEYGDRAYGAYIHKFMAPIGEQINETGYAMRSGFNLSDSFENWGPPEERERCAWYVIKNKDGDPLGTAVLQIYHSHTRFDIPQAPHFFALEETEREAIMNALSFAATRIHGNISSYQAVASDELIEKWEYGTDTGLGDYLKTYSGQTRYGYIDHVLSAWGRNGWELVSITPHNDLLVGFFKRPLIECQLEPAMITD</sequence>
<dbReference type="EMBL" id="JASKHM010000015">
    <property type="protein sequence ID" value="MEQ4485387.1"/>
    <property type="molecule type" value="Genomic_DNA"/>
</dbReference>
<evidence type="ECO:0000313" key="1">
    <source>
        <dbReference type="EMBL" id="MEQ4485387.1"/>
    </source>
</evidence>
<dbReference type="Proteomes" id="UP001493487">
    <property type="component" value="Unassembled WGS sequence"/>
</dbReference>
<organism evidence="1 2">
    <name type="scientific">Cohnella silvisoli</name>
    <dbReference type="NCBI Taxonomy" id="2873699"/>
    <lineage>
        <taxon>Bacteria</taxon>
        <taxon>Bacillati</taxon>
        <taxon>Bacillota</taxon>
        <taxon>Bacilli</taxon>
        <taxon>Bacillales</taxon>
        <taxon>Paenibacillaceae</taxon>
        <taxon>Cohnella</taxon>
    </lineage>
</organism>
<name>A0ABV1KZY9_9BACL</name>
<protein>
    <submittedName>
        <fullName evidence="1">DUF6022 family protein</fullName>
    </submittedName>
</protein>
<evidence type="ECO:0000313" key="2">
    <source>
        <dbReference type="Proteomes" id="UP001493487"/>
    </source>
</evidence>
<reference evidence="1 2" key="1">
    <citation type="journal article" date="2023" name="Genome Announc.">
        <title>Pan-Genome Analyses of the Genus Cohnella and Proposal of the Novel Species Cohnella silvisoli sp. nov., Isolated from Forest Soil.</title>
        <authorList>
            <person name="Wang C."/>
            <person name="Mao L."/>
            <person name="Bao G."/>
            <person name="Zhu H."/>
        </authorList>
    </citation>
    <scope>NUCLEOTIDE SEQUENCE [LARGE SCALE GENOMIC DNA]</scope>
    <source>
        <strain evidence="1 2">NL03-T5-1</strain>
    </source>
</reference>
<dbReference type="Pfam" id="PF19486">
    <property type="entry name" value="DUF6022"/>
    <property type="match status" value="1"/>
</dbReference>
<gene>
    <name evidence="1" type="ORF">QJS35_23665</name>
</gene>
<proteinExistence type="predicted"/>
<accession>A0ABV1KZY9</accession>